<dbReference type="PANTHER" id="PTHR43877:SF1">
    <property type="entry name" value="ACETYLTRANSFERASE"/>
    <property type="match status" value="1"/>
</dbReference>
<sequence length="183" mass="19732">MSPSLTVRRIAADQGVVFRELRTASLREAPYAFGETLEEALSADASTFEETAARHAASATSTSFILYTEGHPAGLIGACFEDAPSHRAFVSELWVAPAVRHLRGGELLVNTASGWLAGAGATEIYAWIADENRNAMRFYERLGFGPTGEHERIARAPDQFQTLLVRHVPQETAADDTANGQAG</sequence>
<gene>
    <name evidence="4" type="ORF">K788_0003258</name>
</gene>
<dbReference type="Gene3D" id="3.40.630.30">
    <property type="match status" value="1"/>
</dbReference>
<accession>A0A0P0RDC8</accession>
<dbReference type="EMBL" id="CP012746">
    <property type="protein sequence ID" value="ALL66158.1"/>
    <property type="molecule type" value="Genomic_DNA"/>
</dbReference>
<dbReference type="InterPro" id="IPR016181">
    <property type="entry name" value="Acyl_CoA_acyltransferase"/>
</dbReference>
<organism evidence="4 5">
    <name type="scientific">Paraburkholderia caribensis MBA4</name>
    <dbReference type="NCBI Taxonomy" id="1323664"/>
    <lineage>
        <taxon>Bacteria</taxon>
        <taxon>Pseudomonadati</taxon>
        <taxon>Pseudomonadota</taxon>
        <taxon>Betaproteobacteria</taxon>
        <taxon>Burkholderiales</taxon>
        <taxon>Burkholderiaceae</taxon>
        <taxon>Paraburkholderia</taxon>
    </lineage>
</organism>
<dbReference type="Pfam" id="PF00583">
    <property type="entry name" value="Acetyltransf_1"/>
    <property type="match status" value="1"/>
</dbReference>
<proteinExistence type="predicted"/>
<dbReference type="RefSeq" id="WP_035989812.1">
    <property type="nucleotide sequence ID" value="NZ_CP012746.1"/>
</dbReference>
<dbReference type="Proteomes" id="UP000019146">
    <property type="component" value="Chromosome 1"/>
</dbReference>
<reference evidence="4 5" key="1">
    <citation type="journal article" date="2014" name="Genome Announc.">
        <title>Draft Genome Sequence of the Haloacid-Degrading Burkholderia caribensis Strain MBA4.</title>
        <authorList>
            <person name="Pan Y."/>
            <person name="Kong K.F."/>
            <person name="Tsang J.S."/>
        </authorList>
    </citation>
    <scope>NUCLEOTIDE SEQUENCE [LARGE SCALE GENOMIC DNA]</scope>
    <source>
        <strain evidence="4 5">MBA4</strain>
    </source>
</reference>
<dbReference type="SUPFAM" id="SSF55729">
    <property type="entry name" value="Acyl-CoA N-acyltransferases (Nat)"/>
    <property type="match status" value="1"/>
</dbReference>
<dbReference type="PANTHER" id="PTHR43877">
    <property type="entry name" value="AMINOALKYLPHOSPHONATE N-ACETYLTRANSFERASE-RELATED-RELATED"/>
    <property type="match status" value="1"/>
</dbReference>
<keyword evidence="2" id="KW-0012">Acyltransferase</keyword>
<evidence type="ECO:0000313" key="5">
    <source>
        <dbReference type="Proteomes" id="UP000019146"/>
    </source>
</evidence>
<protein>
    <submittedName>
        <fullName evidence="4">Histone acetyltransferase HPA2</fullName>
    </submittedName>
</protein>
<evidence type="ECO:0000259" key="3">
    <source>
        <dbReference type="PROSITE" id="PS51186"/>
    </source>
</evidence>
<name>A0A0P0RDC8_9BURK</name>
<evidence type="ECO:0000313" key="4">
    <source>
        <dbReference type="EMBL" id="ALL66158.1"/>
    </source>
</evidence>
<dbReference type="InterPro" id="IPR050832">
    <property type="entry name" value="Bact_Acetyltransf"/>
</dbReference>
<evidence type="ECO:0000256" key="1">
    <source>
        <dbReference type="ARBA" id="ARBA00022679"/>
    </source>
</evidence>
<dbReference type="InterPro" id="IPR000182">
    <property type="entry name" value="GNAT_dom"/>
</dbReference>
<dbReference type="AlphaFoldDB" id="A0A0P0RDC8"/>
<feature type="domain" description="N-acetyltransferase" evidence="3">
    <location>
        <begin position="16"/>
        <end position="169"/>
    </location>
</feature>
<evidence type="ECO:0000256" key="2">
    <source>
        <dbReference type="ARBA" id="ARBA00023315"/>
    </source>
</evidence>
<dbReference type="GeneID" id="69970150"/>
<keyword evidence="1 4" id="KW-0808">Transferase</keyword>
<dbReference type="CDD" id="cd04301">
    <property type="entry name" value="NAT_SF"/>
    <property type="match status" value="1"/>
</dbReference>
<dbReference type="GO" id="GO:0016747">
    <property type="term" value="F:acyltransferase activity, transferring groups other than amino-acyl groups"/>
    <property type="evidence" value="ECO:0007669"/>
    <property type="project" value="InterPro"/>
</dbReference>
<dbReference type="KEGG" id="bcai:K788_0003258"/>
<dbReference type="PROSITE" id="PS51186">
    <property type="entry name" value="GNAT"/>
    <property type="match status" value="1"/>
</dbReference>